<dbReference type="Proteomes" id="UP000076079">
    <property type="component" value="Chromosome"/>
</dbReference>
<keyword evidence="5" id="KW-1185">Reference proteome</keyword>
<dbReference type="PRINTS" id="PR00081">
    <property type="entry name" value="GDHRDH"/>
</dbReference>
<dbReference type="Gene3D" id="3.40.50.720">
    <property type="entry name" value="NAD(P)-binding Rossmann-like Domain"/>
    <property type="match status" value="1"/>
</dbReference>
<dbReference type="PATRIC" id="fig|1813736.3.peg.1536"/>
<evidence type="ECO:0000313" key="5">
    <source>
        <dbReference type="Proteomes" id="UP000076079"/>
    </source>
</evidence>
<keyword evidence="3" id="KW-0520">NAD</keyword>
<reference evidence="4 5" key="1">
    <citation type="journal article" date="2016" name="Genome Announc.">
        <title>First Complete Genome Sequence of a Subdivision 6 Acidobacterium Strain.</title>
        <authorList>
            <person name="Huang S."/>
            <person name="Vieira S."/>
            <person name="Bunk B."/>
            <person name="Riedel T."/>
            <person name="Sproer C."/>
            <person name="Overmann J."/>
        </authorList>
    </citation>
    <scope>NUCLEOTIDE SEQUENCE [LARGE SCALE GENOMIC DNA]</scope>
    <source>
        <strain evidence="5">DSM 100886 HEG_-6_39</strain>
    </source>
</reference>
<dbReference type="PROSITE" id="PS00061">
    <property type="entry name" value="ADH_SHORT"/>
    <property type="match status" value="1"/>
</dbReference>
<comment type="similarity">
    <text evidence="1">Belongs to the short-chain dehydrogenases/reductases (SDR) family.</text>
</comment>
<proteinExistence type="inferred from homology"/>
<sequence length="256" mass="26444">MGSPTEADVAGRLAGKRALITAAAQGIGRASAEAFIREGARVIATDVNAQALATLTGCETRTLDVTDAAQIATLAVEIGTIDVLFNCAGIVHAGTILDCPEADWDRAFELNAKAQYRMVRAFLPGMLAQGRGSIINMSSVASSVTGVPNRFAYGASKAAVVGLTKSVAADFVGKGVRCNAICPGTVESPSLRDRIRAQAEANGQDEADVLAAFQARQPMGRLGLSEEIAMLAVYLGSDEAAFTTGAVHVIDGGWTT</sequence>
<keyword evidence="2 4" id="KW-0560">Oxidoreductase</keyword>
<evidence type="ECO:0000256" key="1">
    <source>
        <dbReference type="ARBA" id="ARBA00006484"/>
    </source>
</evidence>
<dbReference type="KEGG" id="abac:LuPra_01482"/>
<dbReference type="InterPro" id="IPR020904">
    <property type="entry name" value="Sc_DH/Rdtase_CS"/>
</dbReference>
<dbReference type="AlphaFoldDB" id="A0A143PJP9"/>
<dbReference type="Pfam" id="PF13561">
    <property type="entry name" value="adh_short_C2"/>
    <property type="match status" value="1"/>
</dbReference>
<dbReference type="PRINTS" id="PR00080">
    <property type="entry name" value="SDRFAMILY"/>
</dbReference>
<dbReference type="PANTHER" id="PTHR43477:SF4">
    <property type="entry name" value="DEHYDROGENASE_REDUCTASE SDR FAMILY MEMBER 6"/>
    <property type="match status" value="1"/>
</dbReference>
<dbReference type="EC" id="1.1.1.-" evidence="4"/>
<protein>
    <submittedName>
        <fullName evidence="4">2-keto-3-deoxy-L-fuconate dehydrogenase</fullName>
        <ecNumber evidence="4">1.1.1.-</ecNumber>
    </submittedName>
</protein>
<dbReference type="InterPro" id="IPR051122">
    <property type="entry name" value="SDR_DHRS6-like"/>
</dbReference>
<dbReference type="STRING" id="1855912.LuPra_01482"/>
<dbReference type="InterPro" id="IPR002347">
    <property type="entry name" value="SDR_fam"/>
</dbReference>
<dbReference type="GO" id="GO:0016491">
    <property type="term" value="F:oxidoreductase activity"/>
    <property type="evidence" value="ECO:0007669"/>
    <property type="project" value="UniProtKB-KW"/>
</dbReference>
<evidence type="ECO:0000313" key="4">
    <source>
        <dbReference type="EMBL" id="AMY08288.1"/>
    </source>
</evidence>
<gene>
    <name evidence="4" type="ORF">LuPra_01482</name>
</gene>
<dbReference type="FunFam" id="3.40.50.720:FF:000084">
    <property type="entry name" value="Short-chain dehydrogenase reductase"/>
    <property type="match status" value="1"/>
</dbReference>
<accession>A0A143PJP9</accession>
<dbReference type="SUPFAM" id="SSF51735">
    <property type="entry name" value="NAD(P)-binding Rossmann-fold domains"/>
    <property type="match status" value="1"/>
</dbReference>
<organism evidence="4 5">
    <name type="scientific">Luteitalea pratensis</name>
    <dbReference type="NCBI Taxonomy" id="1855912"/>
    <lineage>
        <taxon>Bacteria</taxon>
        <taxon>Pseudomonadati</taxon>
        <taxon>Acidobacteriota</taxon>
        <taxon>Vicinamibacteria</taxon>
        <taxon>Vicinamibacterales</taxon>
        <taxon>Vicinamibacteraceae</taxon>
        <taxon>Luteitalea</taxon>
    </lineage>
</organism>
<evidence type="ECO:0000256" key="2">
    <source>
        <dbReference type="ARBA" id="ARBA00023002"/>
    </source>
</evidence>
<name>A0A143PJP9_LUTPR</name>
<evidence type="ECO:0000256" key="3">
    <source>
        <dbReference type="ARBA" id="ARBA00023027"/>
    </source>
</evidence>
<reference evidence="5" key="2">
    <citation type="submission" date="2016-04" db="EMBL/GenBank/DDBJ databases">
        <title>First Complete Genome Sequence of a Subdivision 6 Acidobacterium.</title>
        <authorList>
            <person name="Huang S."/>
            <person name="Vieira S."/>
            <person name="Bunk B."/>
            <person name="Riedel T."/>
            <person name="Sproeer C."/>
            <person name="Overmann J."/>
        </authorList>
    </citation>
    <scope>NUCLEOTIDE SEQUENCE [LARGE SCALE GENOMIC DNA]</scope>
    <source>
        <strain evidence="5">DSM 100886 HEG_-6_39</strain>
    </source>
</reference>
<dbReference type="InterPro" id="IPR036291">
    <property type="entry name" value="NAD(P)-bd_dom_sf"/>
</dbReference>
<dbReference type="PANTHER" id="PTHR43477">
    <property type="entry name" value="DIHYDROANTICAPSIN 7-DEHYDROGENASE"/>
    <property type="match status" value="1"/>
</dbReference>
<dbReference type="EMBL" id="CP015136">
    <property type="protein sequence ID" value="AMY08288.1"/>
    <property type="molecule type" value="Genomic_DNA"/>
</dbReference>